<dbReference type="OrthoDB" id="543156at2759"/>
<sequence length="81" mass="9078">MAAGMDMTYPWLAHAYSADGPLNMRTIGIEYAPHLNPSWDPYPILYELSRCNSPFSFLSVAAWRTRDCVGPVRLSGNSSWP</sequence>
<dbReference type="Proteomes" id="UP000799291">
    <property type="component" value="Unassembled WGS sequence"/>
</dbReference>
<gene>
    <name evidence="1" type="ORF">K458DRAFT_454831</name>
</gene>
<accession>A0A6G1JJS6</accession>
<keyword evidence="2" id="KW-1185">Reference proteome</keyword>
<dbReference type="EMBL" id="MU005570">
    <property type="protein sequence ID" value="KAF2690736.1"/>
    <property type="molecule type" value="Genomic_DNA"/>
</dbReference>
<dbReference type="AlphaFoldDB" id="A0A6G1JJS6"/>
<proteinExistence type="predicted"/>
<reference evidence="1" key="1">
    <citation type="journal article" date="2020" name="Stud. Mycol.">
        <title>101 Dothideomycetes genomes: a test case for predicting lifestyles and emergence of pathogens.</title>
        <authorList>
            <person name="Haridas S."/>
            <person name="Albert R."/>
            <person name="Binder M."/>
            <person name="Bloem J."/>
            <person name="Labutti K."/>
            <person name="Salamov A."/>
            <person name="Andreopoulos B."/>
            <person name="Baker S."/>
            <person name="Barry K."/>
            <person name="Bills G."/>
            <person name="Bluhm B."/>
            <person name="Cannon C."/>
            <person name="Castanera R."/>
            <person name="Culley D."/>
            <person name="Daum C."/>
            <person name="Ezra D."/>
            <person name="Gonzalez J."/>
            <person name="Henrissat B."/>
            <person name="Kuo A."/>
            <person name="Liang C."/>
            <person name="Lipzen A."/>
            <person name="Lutzoni F."/>
            <person name="Magnuson J."/>
            <person name="Mondo S."/>
            <person name="Nolan M."/>
            <person name="Ohm R."/>
            <person name="Pangilinan J."/>
            <person name="Park H.-J."/>
            <person name="Ramirez L."/>
            <person name="Alfaro M."/>
            <person name="Sun H."/>
            <person name="Tritt A."/>
            <person name="Yoshinaga Y."/>
            <person name="Zwiers L.-H."/>
            <person name="Turgeon B."/>
            <person name="Goodwin S."/>
            <person name="Spatafora J."/>
            <person name="Crous P."/>
            <person name="Grigoriev I."/>
        </authorList>
    </citation>
    <scope>NUCLEOTIDE SEQUENCE</scope>
    <source>
        <strain evidence="1">CBS 122367</strain>
    </source>
</reference>
<organism evidence="1 2">
    <name type="scientific">Lentithecium fluviatile CBS 122367</name>
    <dbReference type="NCBI Taxonomy" id="1168545"/>
    <lineage>
        <taxon>Eukaryota</taxon>
        <taxon>Fungi</taxon>
        <taxon>Dikarya</taxon>
        <taxon>Ascomycota</taxon>
        <taxon>Pezizomycotina</taxon>
        <taxon>Dothideomycetes</taxon>
        <taxon>Pleosporomycetidae</taxon>
        <taxon>Pleosporales</taxon>
        <taxon>Massarineae</taxon>
        <taxon>Lentitheciaceae</taxon>
        <taxon>Lentithecium</taxon>
    </lineage>
</organism>
<evidence type="ECO:0000313" key="2">
    <source>
        <dbReference type="Proteomes" id="UP000799291"/>
    </source>
</evidence>
<evidence type="ECO:0000313" key="1">
    <source>
        <dbReference type="EMBL" id="KAF2690736.1"/>
    </source>
</evidence>
<protein>
    <submittedName>
        <fullName evidence="1">Uncharacterized protein</fullName>
    </submittedName>
</protein>
<name>A0A6G1JJS6_9PLEO</name>